<evidence type="ECO:0000256" key="2">
    <source>
        <dbReference type="ARBA" id="ARBA00022679"/>
    </source>
</evidence>
<dbReference type="OMA" id="YEAYTDL"/>
<dbReference type="InterPro" id="IPR029426">
    <property type="entry name" value="FAM86_N"/>
</dbReference>
<feature type="domain" description="FAM86 N-terminal" evidence="3">
    <location>
        <begin position="17"/>
        <end position="100"/>
    </location>
</feature>
<dbReference type="PANTHER" id="PTHR14614:SF130">
    <property type="entry name" value="PROTEIN-LYSINE N-METHYLTRANSFERASE EEF2KMT"/>
    <property type="match status" value="1"/>
</dbReference>
<dbReference type="Gene3D" id="3.40.50.150">
    <property type="entry name" value="Vaccinia Virus protein VP39"/>
    <property type="match status" value="1"/>
</dbReference>
<dbReference type="InParanoid" id="A0A067QUH0"/>
<dbReference type="Proteomes" id="UP000027135">
    <property type="component" value="Unassembled WGS sequence"/>
</dbReference>
<evidence type="ECO:0000256" key="1">
    <source>
        <dbReference type="ARBA" id="ARBA00005511"/>
    </source>
</evidence>
<name>A0A067QUH0_ZOONE</name>
<dbReference type="GO" id="GO:0032991">
    <property type="term" value="C:protein-containing complex"/>
    <property type="evidence" value="ECO:0007669"/>
    <property type="project" value="TreeGrafter"/>
</dbReference>
<comment type="similarity">
    <text evidence="1">Belongs to the class I-like SAM-binding methyltransferase superfamily. EEF2KMT family.</text>
</comment>
<accession>A0A067QUH0</accession>
<dbReference type="InterPro" id="IPR029063">
    <property type="entry name" value="SAM-dependent_MTases_sf"/>
</dbReference>
<dbReference type="AlphaFoldDB" id="A0A067QUH0"/>
<gene>
    <name evidence="4" type="ORF">L798_00941</name>
</gene>
<dbReference type="Pfam" id="PF10294">
    <property type="entry name" value="Methyltransf_16"/>
    <property type="match status" value="2"/>
</dbReference>
<evidence type="ECO:0000313" key="5">
    <source>
        <dbReference type="Proteomes" id="UP000027135"/>
    </source>
</evidence>
<dbReference type="Pfam" id="PF14904">
    <property type="entry name" value="FAM86"/>
    <property type="match status" value="1"/>
</dbReference>
<dbReference type="OrthoDB" id="194386at2759"/>
<dbReference type="STRING" id="136037.A0A067QUH0"/>
<dbReference type="EMBL" id="KK853247">
    <property type="protein sequence ID" value="KDR09374.1"/>
    <property type="molecule type" value="Genomic_DNA"/>
</dbReference>
<keyword evidence="2" id="KW-0808">Transferase</keyword>
<dbReference type="SUPFAM" id="SSF53335">
    <property type="entry name" value="S-adenosyl-L-methionine-dependent methyltransferases"/>
    <property type="match status" value="1"/>
</dbReference>
<evidence type="ECO:0000313" key="4">
    <source>
        <dbReference type="EMBL" id="KDR09374.1"/>
    </source>
</evidence>
<dbReference type="GO" id="GO:0016740">
    <property type="term" value="F:transferase activity"/>
    <property type="evidence" value="ECO:0007669"/>
    <property type="project" value="UniProtKB-KW"/>
</dbReference>
<evidence type="ECO:0000259" key="3">
    <source>
        <dbReference type="Pfam" id="PF14904"/>
    </source>
</evidence>
<dbReference type="eggNOG" id="KOG2497">
    <property type="taxonomic scope" value="Eukaryota"/>
</dbReference>
<dbReference type="InterPro" id="IPR019410">
    <property type="entry name" value="Methyltransf_16"/>
</dbReference>
<dbReference type="PANTHER" id="PTHR14614">
    <property type="entry name" value="HEPATOCELLULAR CARCINOMA-ASSOCIATED ANTIGEN"/>
    <property type="match status" value="1"/>
</dbReference>
<reference evidence="4 5" key="1">
    <citation type="journal article" date="2014" name="Nat. Commun.">
        <title>Molecular traces of alternative social organization in a termite genome.</title>
        <authorList>
            <person name="Terrapon N."/>
            <person name="Li C."/>
            <person name="Robertson H.M."/>
            <person name="Ji L."/>
            <person name="Meng X."/>
            <person name="Booth W."/>
            <person name="Chen Z."/>
            <person name="Childers C.P."/>
            <person name="Glastad K.M."/>
            <person name="Gokhale K."/>
            <person name="Gowin J."/>
            <person name="Gronenberg W."/>
            <person name="Hermansen R.A."/>
            <person name="Hu H."/>
            <person name="Hunt B.G."/>
            <person name="Huylmans A.K."/>
            <person name="Khalil S.M."/>
            <person name="Mitchell R.D."/>
            <person name="Munoz-Torres M.C."/>
            <person name="Mustard J.A."/>
            <person name="Pan H."/>
            <person name="Reese J.T."/>
            <person name="Scharf M.E."/>
            <person name="Sun F."/>
            <person name="Vogel H."/>
            <person name="Xiao J."/>
            <person name="Yang W."/>
            <person name="Yang Z."/>
            <person name="Yang Z."/>
            <person name="Zhou J."/>
            <person name="Zhu J."/>
            <person name="Brent C.S."/>
            <person name="Elsik C.G."/>
            <person name="Goodisman M.A."/>
            <person name="Liberles D.A."/>
            <person name="Roe R.M."/>
            <person name="Vargo E.L."/>
            <person name="Vilcinskas A."/>
            <person name="Wang J."/>
            <person name="Bornberg-Bauer E."/>
            <person name="Korb J."/>
            <person name="Zhang G."/>
            <person name="Liebig J."/>
        </authorList>
    </citation>
    <scope>NUCLEOTIDE SEQUENCE [LARGE SCALE GENOMIC DNA]</scope>
    <source>
        <tissue evidence="4">Whole organism</tissue>
    </source>
</reference>
<dbReference type="FunCoup" id="A0A067QUH0">
    <property type="interactions" value="1021"/>
</dbReference>
<proteinExistence type="inferred from homology"/>
<protein>
    <recommendedName>
        <fullName evidence="3">FAM86 N-terminal domain-containing protein</fullName>
    </recommendedName>
</protein>
<organism evidence="4 5">
    <name type="scientific">Zootermopsis nevadensis</name>
    <name type="common">Dampwood termite</name>
    <dbReference type="NCBI Taxonomy" id="136037"/>
    <lineage>
        <taxon>Eukaryota</taxon>
        <taxon>Metazoa</taxon>
        <taxon>Ecdysozoa</taxon>
        <taxon>Arthropoda</taxon>
        <taxon>Hexapoda</taxon>
        <taxon>Insecta</taxon>
        <taxon>Pterygota</taxon>
        <taxon>Neoptera</taxon>
        <taxon>Polyneoptera</taxon>
        <taxon>Dictyoptera</taxon>
        <taxon>Blattodea</taxon>
        <taxon>Blattoidea</taxon>
        <taxon>Termitoidae</taxon>
        <taxon>Termopsidae</taxon>
        <taxon>Zootermopsis</taxon>
    </lineage>
</organism>
<sequence>MALEEIELIKLSVVCIKKQFLCASSVKTIHWQSDLLHELCSRSNNSMLAQKLLLENTVNHPLVKKFPLKLSYQLAFLKDIISKLERHGQEVLDELYAAYCHLLSVPNIDSGTHYRHFAIDDCGTITLRESSKLISQGTTGLCSWQAALALADWCLCNCKFLQNRHVLELGSGVGLTGLCVSLHCKPSTYWFSDCHPAVLCLLQSNILLNVTGQNAYVPGDSYEEHAAVRHTHSDDRNVTPSACEGHKQTELCDRRQVLLRTRCNNTETRVLNLPWETVPMSNIVTQISPEVVLAADVVYDVSLFPVLCQAFCHLLFKRPCILLLACTVRNKETLDAFMQLLKKAGLEAAEEDLPPPTFLYYSTDVPVKLYRVSANT</sequence>
<keyword evidence="5" id="KW-1185">Reference proteome</keyword>